<dbReference type="RefSeq" id="WP_119335653.1">
    <property type="nucleotide sequence ID" value="NZ_AP018558.1"/>
</dbReference>
<dbReference type="EMBL" id="AP018558">
    <property type="protein sequence ID" value="BBD77976.1"/>
    <property type="molecule type" value="Genomic_DNA"/>
</dbReference>
<reference evidence="1 2" key="1">
    <citation type="submission" date="2018-04" db="EMBL/GenBank/DDBJ databases">
        <title>Complete genome sequence of Hydrogenophilus thermoluteolus TH-1.</title>
        <authorList>
            <person name="Arai H."/>
        </authorList>
    </citation>
    <scope>NUCLEOTIDE SEQUENCE [LARGE SCALE GENOMIC DNA]</scope>
    <source>
        <strain evidence="1 2">TH-1</strain>
    </source>
</reference>
<dbReference type="OrthoDB" id="5296580at2"/>
<dbReference type="Gene3D" id="2.30.30.830">
    <property type="match status" value="1"/>
</dbReference>
<proteinExistence type="predicted"/>
<gene>
    <name evidence="1" type="primary">pilP</name>
    <name evidence="1" type="ORF">HPTL_1718</name>
</gene>
<dbReference type="InterPro" id="IPR007446">
    <property type="entry name" value="PilP"/>
</dbReference>
<accession>A0A2Z6DZJ0</accession>
<dbReference type="PROSITE" id="PS51257">
    <property type="entry name" value="PROKAR_LIPOPROTEIN"/>
    <property type="match status" value="1"/>
</dbReference>
<evidence type="ECO:0000313" key="2">
    <source>
        <dbReference type="Proteomes" id="UP000262004"/>
    </source>
</evidence>
<protein>
    <submittedName>
        <fullName evidence="1">Pilus assembly protein PilP</fullName>
    </submittedName>
</protein>
<dbReference type="KEGG" id="htl:HPTL_1718"/>
<keyword evidence="2" id="KW-1185">Reference proteome</keyword>
<dbReference type="Proteomes" id="UP000262004">
    <property type="component" value="Chromosome"/>
</dbReference>
<organism evidence="1 2">
    <name type="scientific">Hydrogenophilus thermoluteolus</name>
    <name type="common">Pseudomonas hydrogenothermophila</name>
    <dbReference type="NCBI Taxonomy" id="297"/>
    <lineage>
        <taxon>Bacteria</taxon>
        <taxon>Pseudomonadati</taxon>
        <taxon>Pseudomonadota</taxon>
        <taxon>Hydrogenophilia</taxon>
        <taxon>Hydrogenophilales</taxon>
        <taxon>Hydrogenophilaceae</taxon>
        <taxon>Hydrogenophilus</taxon>
    </lineage>
</organism>
<sequence>MMARRCFLRTRFVAVVGALLTAGCGLVVPPEGMEDLVAWQQQSAASLKGRVKPLPQVRTIVPLTYAAYDLPDPFALSRFLPPPPKAEAAAVDPGLPAPDLTRAREPLEAFALDDLALRGVLEQKGTRWGLIAAPDGKLYRVTVGNYLGKDFGQIVAIEPAETDAGRQWRIVLRELVRDDDGRWRERERELVSQGG</sequence>
<dbReference type="Pfam" id="PF04351">
    <property type="entry name" value="PilP"/>
    <property type="match status" value="1"/>
</dbReference>
<evidence type="ECO:0000313" key="1">
    <source>
        <dbReference type="EMBL" id="BBD77976.1"/>
    </source>
</evidence>
<dbReference type="AlphaFoldDB" id="A0A2Z6DZJ0"/>
<name>A0A2Z6DZJ0_HYDTE</name>